<accession>A0A077AXF5</accession>
<dbReference type="HOGENOM" id="CLU_828172_0_0_5"/>
<dbReference type="KEGG" id="paca:ID47_11845"/>
<dbReference type="Gene3D" id="2.40.10.10">
    <property type="entry name" value="Trypsin-like serine proteases"/>
    <property type="match status" value="1"/>
</dbReference>
<dbReference type="SUPFAM" id="SSF50494">
    <property type="entry name" value="Trypsin-like serine proteases"/>
    <property type="match status" value="1"/>
</dbReference>
<reference evidence="1 2" key="1">
    <citation type="submission" date="2014-07" db="EMBL/GenBank/DDBJ databases">
        <title>Comparative genomic insights into amoeba endosymbionts belonging to the families of Holosporaceae and Candidatus Midichloriaceae within Rickettsiales.</title>
        <authorList>
            <person name="Wang Z."/>
            <person name="Wu M."/>
        </authorList>
    </citation>
    <scope>NUCLEOTIDE SEQUENCE [LARGE SCALE GENOMIC DNA]</scope>
    <source>
        <strain evidence="1">PRA3</strain>
    </source>
</reference>
<sequence length="335" mass="38674">MQIKKYQCCLAFYMLIVPTLAVVFKESKDYGYLHDGRFYKRMPIEESIWRGENEPYAEIAGQLWAFERGHTETLNRHTITAITPDIVISCAHGFHNWVRENGEKTRAIFYIDRTIHSSSIKNFYICPGFSSSDSRDFNKEKDIAIIKLATPIPFENFMPFYSITETSISQKKQDIVCISTGKIHHSREDEIVIDARHVTTPQITYNSDTFNFREEFHVHHDYQPYPIKQSSPYWTPLPTLFKPKKSAPTGLQGPFTPGDSGSPLLISHQDKYHLLGIATHIEKKPAYDDKTKQYIPGQSFYNNWASIPYNLPWITSILKQENALSYHPELLAATL</sequence>
<keyword evidence="2" id="KW-1185">Reference proteome</keyword>
<dbReference type="AlphaFoldDB" id="A0A077AXF5"/>
<dbReference type="InterPro" id="IPR043504">
    <property type="entry name" value="Peptidase_S1_PA_chymotrypsin"/>
</dbReference>
<dbReference type="EMBL" id="CP008941">
    <property type="protein sequence ID" value="AIK97276.1"/>
    <property type="molecule type" value="Genomic_DNA"/>
</dbReference>
<dbReference type="Proteomes" id="UP000028926">
    <property type="component" value="Chromosome"/>
</dbReference>
<dbReference type="eggNOG" id="ENOG5031BN5">
    <property type="taxonomic scope" value="Bacteria"/>
</dbReference>
<dbReference type="OrthoDB" id="267336at2"/>
<dbReference type="RefSeq" id="WP_038466649.1">
    <property type="nucleotide sequence ID" value="NZ_CP008941.1"/>
</dbReference>
<organism evidence="1 2">
    <name type="scientific">Candidatus Odyssella acanthamoebae</name>
    <dbReference type="NCBI Taxonomy" id="91604"/>
    <lineage>
        <taxon>Bacteria</taxon>
        <taxon>Pseudomonadati</taxon>
        <taxon>Pseudomonadota</taxon>
        <taxon>Alphaproteobacteria</taxon>
        <taxon>Holosporales</taxon>
        <taxon>Candidatus Paracaedibacteraceae</taxon>
        <taxon>Candidatus Odyssella</taxon>
    </lineage>
</organism>
<protein>
    <recommendedName>
        <fullName evidence="3">Peptidase S1 domain-containing protein</fullName>
    </recommendedName>
</protein>
<gene>
    <name evidence="1" type="ORF">ID47_11845</name>
</gene>
<dbReference type="InterPro" id="IPR009003">
    <property type="entry name" value="Peptidase_S1_PA"/>
</dbReference>
<evidence type="ECO:0000313" key="1">
    <source>
        <dbReference type="EMBL" id="AIK97276.1"/>
    </source>
</evidence>
<name>A0A077AXF5_9PROT</name>
<proteinExistence type="predicted"/>
<evidence type="ECO:0008006" key="3">
    <source>
        <dbReference type="Google" id="ProtNLM"/>
    </source>
</evidence>
<evidence type="ECO:0000313" key="2">
    <source>
        <dbReference type="Proteomes" id="UP000028926"/>
    </source>
</evidence>